<accession>A0A0H5D508</accession>
<name>A0A0H5D508_9RHOB</name>
<dbReference type="PIRSF" id="PIRSF000303">
    <property type="entry name" value="Glutathion_perox"/>
    <property type="match status" value="1"/>
</dbReference>
<dbReference type="InterPro" id="IPR013766">
    <property type="entry name" value="Thioredoxin_domain"/>
</dbReference>
<dbReference type="PANTHER" id="PTHR11592:SF44">
    <property type="entry name" value="GLUTATHIONE PEROXIDASE"/>
    <property type="match status" value="1"/>
</dbReference>
<dbReference type="GO" id="GO:0034599">
    <property type="term" value="P:cellular response to oxidative stress"/>
    <property type="evidence" value="ECO:0007669"/>
    <property type="project" value="TreeGrafter"/>
</dbReference>
<keyword evidence="8" id="KW-1185">Reference proteome</keyword>
<dbReference type="AlphaFoldDB" id="A0A0H5D508"/>
<keyword evidence="3 5" id="KW-0560">Oxidoreductase</keyword>
<dbReference type="Proteomes" id="UP000043764">
    <property type="component" value="Unassembled WGS sequence"/>
</dbReference>
<organism evidence="7 8">
    <name type="scientific">Phaeobacter italicus</name>
    <dbReference type="NCBI Taxonomy" id="481446"/>
    <lineage>
        <taxon>Bacteria</taxon>
        <taxon>Pseudomonadati</taxon>
        <taxon>Pseudomonadota</taxon>
        <taxon>Alphaproteobacteria</taxon>
        <taxon>Rhodobacterales</taxon>
        <taxon>Roseobacteraceae</taxon>
        <taxon>Phaeobacter</taxon>
    </lineage>
</organism>
<dbReference type="SUPFAM" id="SSF52833">
    <property type="entry name" value="Thioredoxin-like"/>
    <property type="match status" value="1"/>
</dbReference>
<sequence length="173" mass="19094">MRRFIYAVLFAVFGIPVQAVDLSAPFLSIDGGELRLDDWAGRPILVVNTASQCAFTRQYADLQALYDRYRDQGLVVVSVPSDDFNQELATEAEVKAFCEVQFGLDHPMTSITKVRGAGAHPFYASLKAETGFVPRWNFNKVLIDPNGEVAATFGSRVAPLSSKITDRIDAFLN</sequence>
<dbReference type="InterPro" id="IPR029759">
    <property type="entry name" value="GPX_AS"/>
</dbReference>
<dbReference type="PRINTS" id="PR01011">
    <property type="entry name" value="GLUTPROXDASE"/>
</dbReference>
<dbReference type="Pfam" id="PF00255">
    <property type="entry name" value="GSHPx"/>
    <property type="match status" value="1"/>
</dbReference>
<evidence type="ECO:0000256" key="4">
    <source>
        <dbReference type="PIRSR" id="PIRSR000303-1"/>
    </source>
</evidence>
<proteinExistence type="inferred from homology"/>
<dbReference type="EMBL" id="CVRL01000039">
    <property type="protein sequence ID" value="CRL12292.1"/>
    <property type="molecule type" value="Genomic_DNA"/>
</dbReference>
<evidence type="ECO:0000259" key="6">
    <source>
        <dbReference type="PROSITE" id="PS51352"/>
    </source>
</evidence>
<dbReference type="Gene3D" id="3.40.30.10">
    <property type="entry name" value="Glutaredoxin"/>
    <property type="match status" value="1"/>
</dbReference>
<dbReference type="InterPro" id="IPR000889">
    <property type="entry name" value="Glutathione_peroxidase"/>
</dbReference>
<keyword evidence="2 5" id="KW-0575">Peroxidase</keyword>
<evidence type="ECO:0000256" key="1">
    <source>
        <dbReference type="ARBA" id="ARBA00006926"/>
    </source>
</evidence>
<protein>
    <recommendedName>
        <fullName evidence="5">Glutathione peroxidase</fullName>
    </recommendedName>
</protein>
<evidence type="ECO:0000256" key="3">
    <source>
        <dbReference type="ARBA" id="ARBA00023002"/>
    </source>
</evidence>
<reference evidence="8" key="1">
    <citation type="submission" date="2015-05" db="EMBL/GenBank/DDBJ databases">
        <authorList>
            <person name="Rodrigo-Torres Lidia"/>
            <person name="Arahal R.David."/>
        </authorList>
    </citation>
    <scope>NUCLEOTIDE SEQUENCE [LARGE SCALE GENOMIC DNA]</scope>
    <source>
        <strain evidence="8">CECT 7321</strain>
    </source>
</reference>
<dbReference type="InterPro" id="IPR036249">
    <property type="entry name" value="Thioredoxin-like_sf"/>
</dbReference>
<evidence type="ECO:0000256" key="5">
    <source>
        <dbReference type="RuleBase" id="RU000499"/>
    </source>
</evidence>
<comment type="similarity">
    <text evidence="1 5">Belongs to the glutathione peroxidase family.</text>
</comment>
<gene>
    <name evidence="7" type="primary">bsaA</name>
    <name evidence="7" type="ORF">NIT7321_03166</name>
</gene>
<dbReference type="STRING" id="481446.NIT7645_01880"/>
<dbReference type="PANTHER" id="PTHR11592">
    <property type="entry name" value="GLUTATHIONE PEROXIDASE"/>
    <property type="match status" value="1"/>
</dbReference>
<dbReference type="CDD" id="cd00340">
    <property type="entry name" value="GSH_Peroxidase"/>
    <property type="match status" value="1"/>
</dbReference>
<dbReference type="PROSITE" id="PS51352">
    <property type="entry name" value="THIOREDOXIN_2"/>
    <property type="match status" value="1"/>
</dbReference>
<dbReference type="RefSeq" id="WP_050674052.1">
    <property type="nucleotide sequence ID" value="NZ_CVRL01000039.1"/>
</dbReference>
<feature type="active site" evidence="4">
    <location>
        <position position="53"/>
    </location>
</feature>
<feature type="domain" description="Thioredoxin" evidence="6">
    <location>
        <begin position="13"/>
        <end position="173"/>
    </location>
</feature>
<evidence type="ECO:0000256" key="2">
    <source>
        <dbReference type="ARBA" id="ARBA00022559"/>
    </source>
</evidence>
<dbReference type="PROSITE" id="PS51355">
    <property type="entry name" value="GLUTATHIONE_PEROXID_3"/>
    <property type="match status" value="1"/>
</dbReference>
<dbReference type="GO" id="GO:0004601">
    <property type="term" value="F:peroxidase activity"/>
    <property type="evidence" value="ECO:0007669"/>
    <property type="project" value="UniProtKB-KW"/>
</dbReference>
<evidence type="ECO:0000313" key="7">
    <source>
        <dbReference type="EMBL" id="CRL12292.1"/>
    </source>
</evidence>
<dbReference type="PROSITE" id="PS00460">
    <property type="entry name" value="GLUTATHIONE_PEROXID_1"/>
    <property type="match status" value="1"/>
</dbReference>
<evidence type="ECO:0000313" key="8">
    <source>
        <dbReference type="Proteomes" id="UP000043764"/>
    </source>
</evidence>